<comment type="caution">
    <text evidence="2">The sequence shown here is derived from an EMBL/GenBank/DDBJ whole genome shotgun (WGS) entry which is preliminary data.</text>
</comment>
<dbReference type="AlphaFoldDB" id="A0A918RXD6"/>
<reference evidence="2" key="2">
    <citation type="submission" date="2020-09" db="EMBL/GenBank/DDBJ databases">
        <authorList>
            <person name="Sun Q."/>
            <person name="Ohkuma M."/>
        </authorList>
    </citation>
    <scope>NUCLEOTIDE SEQUENCE</scope>
    <source>
        <strain evidence="2">JCM 5016</strain>
    </source>
</reference>
<feature type="region of interest" description="Disordered" evidence="1">
    <location>
        <begin position="1"/>
        <end position="29"/>
    </location>
</feature>
<dbReference type="Proteomes" id="UP000623010">
    <property type="component" value="Unassembled WGS sequence"/>
</dbReference>
<evidence type="ECO:0000313" key="3">
    <source>
        <dbReference type="Proteomes" id="UP000623010"/>
    </source>
</evidence>
<protein>
    <submittedName>
        <fullName evidence="2">Uncharacterized protein</fullName>
    </submittedName>
</protein>
<name>A0A918RXD6_9ACTN</name>
<gene>
    <name evidence="2" type="ORF">GCM10010389_62040</name>
</gene>
<dbReference type="InterPro" id="IPR045753">
    <property type="entry name" value="DUF6181"/>
</dbReference>
<evidence type="ECO:0000256" key="1">
    <source>
        <dbReference type="SAM" id="MobiDB-lite"/>
    </source>
</evidence>
<dbReference type="EMBL" id="BMWH01000039">
    <property type="protein sequence ID" value="GHA14890.1"/>
    <property type="molecule type" value="Genomic_DNA"/>
</dbReference>
<accession>A0A918RXD6</accession>
<sequence>MQHTKEATETHSSPRRRGAAQPSKGDGVFRVAVPLRPRLSASELTRALLAARKSEDLDMLRPVQIRALIAEVLTRHGYDLLDRSAYDPHDPRHQAARRAVRRAYGSRFVGAPDEMRFLAEPLTEVFRDGFGHGRA</sequence>
<organism evidence="2 3">
    <name type="scientific">Streptomyces echinoruber</name>
    <dbReference type="NCBI Taxonomy" id="68898"/>
    <lineage>
        <taxon>Bacteria</taxon>
        <taxon>Bacillati</taxon>
        <taxon>Actinomycetota</taxon>
        <taxon>Actinomycetes</taxon>
        <taxon>Kitasatosporales</taxon>
        <taxon>Streptomycetaceae</taxon>
        <taxon>Streptomyces</taxon>
    </lineage>
</organism>
<evidence type="ECO:0000313" key="2">
    <source>
        <dbReference type="EMBL" id="GHA14890.1"/>
    </source>
</evidence>
<reference evidence="2" key="1">
    <citation type="journal article" date="2014" name="Int. J. Syst. Evol. Microbiol.">
        <title>Complete genome sequence of Corynebacterium casei LMG S-19264T (=DSM 44701T), isolated from a smear-ripened cheese.</title>
        <authorList>
            <consortium name="US DOE Joint Genome Institute (JGI-PGF)"/>
            <person name="Walter F."/>
            <person name="Albersmeier A."/>
            <person name="Kalinowski J."/>
            <person name="Ruckert C."/>
        </authorList>
    </citation>
    <scope>NUCLEOTIDE SEQUENCE</scope>
    <source>
        <strain evidence="2">JCM 5016</strain>
    </source>
</reference>
<proteinExistence type="predicted"/>
<dbReference type="RefSeq" id="WP_190060827.1">
    <property type="nucleotide sequence ID" value="NZ_BMWH01000039.1"/>
</dbReference>
<keyword evidence="3" id="KW-1185">Reference proteome</keyword>
<dbReference type="Pfam" id="PF19679">
    <property type="entry name" value="DUF6181"/>
    <property type="match status" value="1"/>
</dbReference>